<proteinExistence type="predicted"/>
<keyword evidence="2" id="KW-0472">Membrane</keyword>
<evidence type="ECO:0000313" key="4">
    <source>
        <dbReference type="Proteomes" id="UP000002350"/>
    </source>
</evidence>
<evidence type="ECO:0000256" key="1">
    <source>
        <dbReference type="SAM" id="MobiDB-lite"/>
    </source>
</evidence>
<protein>
    <recommendedName>
        <fullName evidence="5">Lipoprotein</fullName>
    </recommendedName>
</protein>
<dbReference type="HOGENOM" id="CLU_2540728_0_0_6"/>
<evidence type="ECO:0000256" key="2">
    <source>
        <dbReference type="SAM" id="Phobius"/>
    </source>
</evidence>
<accession>D4ZA95</accession>
<feature type="region of interest" description="Disordered" evidence="1">
    <location>
        <begin position="74"/>
        <end position="97"/>
    </location>
</feature>
<dbReference type="AlphaFoldDB" id="D4ZA95"/>
<dbReference type="KEGG" id="svo:SVI_2969"/>
<dbReference type="PROSITE" id="PS51257">
    <property type="entry name" value="PROKAR_LIPOPROTEIN"/>
    <property type="match status" value="1"/>
</dbReference>
<evidence type="ECO:0008006" key="5">
    <source>
        <dbReference type="Google" id="ProtNLM"/>
    </source>
</evidence>
<keyword evidence="2" id="KW-1133">Transmembrane helix</keyword>
<sequence length="97" mass="11167">MRPFLFYQGVVMRFYIFVLIGFLSGCESSQNMFKTEDLNGQIVDAGIRCEMLARTGTNRKTKVCRTAEQRKKDEKDAYNSLNRKQRTGYTIPKEGGL</sequence>
<reference evidence="4" key="1">
    <citation type="journal article" date="2010" name="Mol. Biosyst.">
        <title>Complete genome sequence and comparative analysis of Shewanella violacea, a psychrophilic and piezophilic bacterium from deep sea floor sediments.</title>
        <authorList>
            <person name="Aono E."/>
            <person name="Baba T."/>
            <person name="Ara T."/>
            <person name="Nishi T."/>
            <person name="Nakamichi T."/>
            <person name="Inamoto E."/>
            <person name="Toyonaga H."/>
            <person name="Hasegawa M."/>
            <person name="Takai Y."/>
            <person name="Okumura Y."/>
            <person name="Baba M."/>
            <person name="Tomita M."/>
            <person name="Kato C."/>
            <person name="Oshima T."/>
            <person name="Nakasone K."/>
            <person name="Mori H."/>
        </authorList>
    </citation>
    <scope>NUCLEOTIDE SEQUENCE [LARGE SCALE GENOMIC DNA]</scope>
    <source>
        <strain evidence="4">JCM 10179 / CIP 106290 / LMG 19151 / DSS12</strain>
    </source>
</reference>
<dbReference type="EMBL" id="AP011177">
    <property type="protein sequence ID" value="BAJ02940.1"/>
    <property type="molecule type" value="Genomic_DNA"/>
</dbReference>
<name>D4ZA95_SHEVD</name>
<gene>
    <name evidence="3" type="ordered locus">SVI_2969</name>
</gene>
<organism evidence="3 4">
    <name type="scientific">Shewanella violacea (strain JCM 10179 / CIP 106290 / LMG 19151 / DSS12)</name>
    <dbReference type="NCBI Taxonomy" id="637905"/>
    <lineage>
        <taxon>Bacteria</taxon>
        <taxon>Pseudomonadati</taxon>
        <taxon>Pseudomonadota</taxon>
        <taxon>Gammaproteobacteria</taxon>
        <taxon>Alteromonadales</taxon>
        <taxon>Shewanellaceae</taxon>
        <taxon>Shewanella</taxon>
    </lineage>
</organism>
<dbReference type="Proteomes" id="UP000002350">
    <property type="component" value="Chromosome"/>
</dbReference>
<dbReference type="STRING" id="637905.SVI_2969"/>
<keyword evidence="4" id="KW-1185">Reference proteome</keyword>
<keyword evidence="2" id="KW-0812">Transmembrane</keyword>
<feature type="transmembrane region" description="Helical" evidence="2">
    <location>
        <begin position="6"/>
        <end position="26"/>
    </location>
</feature>
<evidence type="ECO:0000313" key="3">
    <source>
        <dbReference type="EMBL" id="BAJ02940.1"/>
    </source>
</evidence>
<dbReference type="eggNOG" id="ENOG5032FKC">
    <property type="taxonomic scope" value="Bacteria"/>
</dbReference>